<evidence type="ECO:0000313" key="2">
    <source>
        <dbReference type="EMBL" id="WMW77417.1"/>
    </source>
</evidence>
<reference evidence="2" key="1">
    <citation type="submission" date="2023-09" db="EMBL/GenBank/DDBJ databases">
        <title>Flavobacterium sp. 20NA77.7 isolated from freshwater.</title>
        <authorList>
            <person name="Le V."/>
            <person name="Ko S.-R."/>
            <person name="Ahn C.-Y."/>
            <person name="Oh H.-M."/>
        </authorList>
    </citation>
    <scope>NUCLEOTIDE SEQUENCE</scope>
    <source>
        <strain evidence="2">20NA77.7</strain>
    </source>
</reference>
<dbReference type="Pfam" id="PF00903">
    <property type="entry name" value="Glyoxalase"/>
    <property type="match status" value="1"/>
</dbReference>
<keyword evidence="3" id="KW-1185">Reference proteome</keyword>
<dbReference type="InterPro" id="IPR029068">
    <property type="entry name" value="Glyas_Bleomycin-R_OHBP_Dase"/>
</dbReference>
<dbReference type="PROSITE" id="PS51819">
    <property type="entry name" value="VOC"/>
    <property type="match status" value="1"/>
</dbReference>
<evidence type="ECO:0000313" key="3">
    <source>
        <dbReference type="Proteomes" id="UP001180481"/>
    </source>
</evidence>
<dbReference type="InterPro" id="IPR037523">
    <property type="entry name" value="VOC_core"/>
</dbReference>
<gene>
    <name evidence="2" type="ORF">RF683_07965</name>
</gene>
<name>A0ABY9R839_9FLAO</name>
<dbReference type="RefSeq" id="WP_309531791.1">
    <property type="nucleotide sequence ID" value="NZ_CP133721.1"/>
</dbReference>
<dbReference type="EMBL" id="CP133721">
    <property type="protein sequence ID" value="WMW77417.1"/>
    <property type="molecule type" value="Genomic_DNA"/>
</dbReference>
<dbReference type="InterPro" id="IPR004360">
    <property type="entry name" value="Glyas_Fos-R_dOase_dom"/>
</dbReference>
<feature type="domain" description="VOC" evidence="1">
    <location>
        <begin position="1"/>
        <end position="116"/>
    </location>
</feature>
<organism evidence="2 3">
    <name type="scientific">Flavobacterium nakdongensis</name>
    <dbReference type="NCBI Taxonomy" id="3073563"/>
    <lineage>
        <taxon>Bacteria</taxon>
        <taxon>Pseudomonadati</taxon>
        <taxon>Bacteroidota</taxon>
        <taxon>Flavobacteriia</taxon>
        <taxon>Flavobacteriales</taxon>
        <taxon>Flavobacteriaceae</taxon>
        <taxon>Flavobacterium</taxon>
    </lineage>
</organism>
<sequence length="118" mass="14071">MNYLRPMLWTNQLIESVDFYVNVLGFTCEEFNEEWQWASLINEGVSIMLAKPNEHMVFETPIFTGSLYFNVDNVEQLWNKLKDSCQVCYELEVFPWEMKEFAIYDNNGYLLQFGENLI</sequence>
<accession>A0ABY9R839</accession>
<dbReference type="SUPFAM" id="SSF54593">
    <property type="entry name" value="Glyoxalase/Bleomycin resistance protein/Dihydroxybiphenyl dioxygenase"/>
    <property type="match status" value="1"/>
</dbReference>
<dbReference type="Proteomes" id="UP001180481">
    <property type="component" value="Chromosome"/>
</dbReference>
<proteinExistence type="predicted"/>
<dbReference type="Gene3D" id="3.10.180.10">
    <property type="entry name" value="2,3-Dihydroxybiphenyl 1,2-Dioxygenase, domain 1"/>
    <property type="match status" value="1"/>
</dbReference>
<evidence type="ECO:0000259" key="1">
    <source>
        <dbReference type="PROSITE" id="PS51819"/>
    </source>
</evidence>
<protein>
    <submittedName>
        <fullName evidence="2">VOC family protein</fullName>
    </submittedName>
</protein>